<dbReference type="EMBL" id="CP075584">
    <property type="protein sequence ID" value="WBM79847.1"/>
    <property type="molecule type" value="Genomic_DNA"/>
</dbReference>
<dbReference type="Pfam" id="PF18731">
    <property type="entry name" value="HEPN_Swt1"/>
    <property type="match status" value="1"/>
</dbReference>
<gene>
    <name evidence="3" type="ORF">KIV56_17015</name>
</gene>
<feature type="compositionally biased region" description="Basic and acidic residues" evidence="1">
    <location>
        <begin position="140"/>
        <end position="154"/>
    </location>
</feature>
<keyword evidence="4" id="KW-1185">Reference proteome</keyword>
<evidence type="ECO:0000256" key="1">
    <source>
        <dbReference type="SAM" id="MobiDB-lite"/>
    </source>
</evidence>
<protein>
    <recommendedName>
        <fullName evidence="2">Swt1-like HEPN domain-containing protein</fullName>
    </recommendedName>
</protein>
<dbReference type="InterPro" id="IPR041650">
    <property type="entry name" value="HEPN_Swt1"/>
</dbReference>
<feature type="domain" description="Swt1-like HEPN" evidence="2">
    <location>
        <begin position="1"/>
        <end position="118"/>
    </location>
</feature>
<dbReference type="RefSeq" id="WP_281534460.1">
    <property type="nucleotide sequence ID" value="NZ_CP075584.1"/>
</dbReference>
<sequence length="154" mass="17446">MFEIMSPALDAFITTTVAPAIGEQDWTDLFRLGDKEKGIDGKKYDRSDPQVQLRMLTENITGRAKAGWAPFRAVLTRQHEAYASELRVVRDQWAHLQSFDDDTAYRSLDTARLLLGVMGAMSAAEDVDRIRLEPASNDCEQTRQEEPQISDRRA</sequence>
<evidence type="ECO:0000313" key="3">
    <source>
        <dbReference type="EMBL" id="WBM79847.1"/>
    </source>
</evidence>
<feature type="region of interest" description="Disordered" evidence="1">
    <location>
        <begin position="132"/>
        <end position="154"/>
    </location>
</feature>
<name>A0ABY7NBG2_9MICO</name>
<proteinExistence type="predicted"/>
<reference evidence="3 4" key="1">
    <citation type="submission" date="2021-05" db="EMBL/GenBank/DDBJ databases">
        <authorList>
            <person name="Kumar R."/>
            <person name="Kumar A."/>
            <person name="Mukhia S."/>
        </authorList>
    </citation>
    <scope>NUCLEOTIDE SEQUENCE [LARGE SCALE GENOMIC DNA]</scope>
    <source>
        <strain evidence="3 4">ERMR7:08</strain>
    </source>
</reference>
<accession>A0ABY7NBG2</accession>
<evidence type="ECO:0000259" key="2">
    <source>
        <dbReference type="Pfam" id="PF18731"/>
    </source>
</evidence>
<dbReference type="Proteomes" id="UP001212421">
    <property type="component" value="Chromosome"/>
</dbReference>
<evidence type="ECO:0000313" key="4">
    <source>
        <dbReference type="Proteomes" id="UP001212421"/>
    </source>
</evidence>
<organism evidence="3 4">
    <name type="scientific">Cryobacterium breve</name>
    <dbReference type="NCBI Taxonomy" id="1259258"/>
    <lineage>
        <taxon>Bacteria</taxon>
        <taxon>Bacillati</taxon>
        <taxon>Actinomycetota</taxon>
        <taxon>Actinomycetes</taxon>
        <taxon>Micrococcales</taxon>
        <taxon>Microbacteriaceae</taxon>
        <taxon>Cryobacterium</taxon>
    </lineage>
</organism>